<dbReference type="Pfam" id="PF15633">
    <property type="entry name" value="Tox-ART-HYD1"/>
    <property type="match status" value="1"/>
</dbReference>
<keyword evidence="3" id="KW-1185">Reference proteome</keyword>
<dbReference type="AlphaFoldDB" id="A0A9P8V5D1"/>
<organism evidence="2 3">
    <name type="scientific">Plectosphaerella plurivora</name>
    <dbReference type="NCBI Taxonomy" id="936078"/>
    <lineage>
        <taxon>Eukaryota</taxon>
        <taxon>Fungi</taxon>
        <taxon>Dikarya</taxon>
        <taxon>Ascomycota</taxon>
        <taxon>Pezizomycotina</taxon>
        <taxon>Sordariomycetes</taxon>
        <taxon>Hypocreomycetidae</taxon>
        <taxon>Glomerellales</taxon>
        <taxon>Plectosphaerellaceae</taxon>
        <taxon>Plectosphaerella</taxon>
    </lineage>
</organism>
<reference evidence="2" key="1">
    <citation type="journal article" date="2021" name="Nat. Commun.">
        <title>Genetic determinants of endophytism in the Arabidopsis root mycobiome.</title>
        <authorList>
            <person name="Mesny F."/>
            <person name="Miyauchi S."/>
            <person name="Thiergart T."/>
            <person name="Pickel B."/>
            <person name="Atanasova L."/>
            <person name="Karlsson M."/>
            <person name="Huettel B."/>
            <person name="Barry K.W."/>
            <person name="Haridas S."/>
            <person name="Chen C."/>
            <person name="Bauer D."/>
            <person name="Andreopoulos W."/>
            <person name="Pangilinan J."/>
            <person name="LaButti K."/>
            <person name="Riley R."/>
            <person name="Lipzen A."/>
            <person name="Clum A."/>
            <person name="Drula E."/>
            <person name="Henrissat B."/>
            <person name="Kohler A."/>
            <person name="Grigoriev I.V."/>
            <person name="Martin F.M."/>
            <person name="Hacquard S."/>
        </authorList>
    </citation>
    <scope>NUCLEOTIDE SEQUENCE</scope>
    <source>
        <strain evidence="2">MPI-SDFR-AT-0117</strain>
    </source>
</reference>
<sequence length="211" mass="23950">MSTGHLDPNFDGFNCKHRYLYHYTDEEGYKGILSSLSIRPSTLSGVKTTHYGRGVYLTPIRPVEIPIIGAPEFLKLVFGDVTTHSVSRTTHYFSLRVDPDWYAMAAMDPKYGWWVKDIWIVPGEEPMDISKALDEHGKTVVGENVDAMENRATAARDYAFSLTHQVEEAPLARMTWTPSPMVFIGGRTVKRPQGWYEDAPDWWVPPGQREG</sequence>
<dbReference type="EMBL" id="JAGSXJ010000022">
    <property type="protein sequence ID" value="KAH6677820.1"/>
    <property type="molecule type" value="Genomic_DNA"/>
</dbReference>
<dbReference type="Proteomes" id="UP000770015">
    <property type="component" value="Unassembled WGS sequence"/>
</dbReference>
<evidence type="ECO:0000259" key="1">
    <source>
        <dbReference type="Pfam" id="PF15633"/>
    </source>
</evidence>
<feature type="domain" description="Tox-ART-HYD1" evidence="1">
    <location>
        <begin position="20"/>
        <end position="63"/>
    </location>
</feature>
<gene>
    <name evidence="2" type="ORF">F5X68DRAFT_213268</name>
</gene>
<accession>A0A9P8V5D1</accession>
<comment type="caution">
    <text evidence="2">The sequence shown here is derived from an EMBL/GenBank/DDBJ whole genome shotgun (WGS) entry which is preliminary data.</text>
</comment>
<protein>
    <recommendedName>
        <fullName evidence="1">Tox-ART-HYD1 domain-containing protein</fullName>
    </recommendedName>
</protein>
<evidence type="ECO:0000313" key="2">
    <source>
        <dbReference type="EMBL" id="KAH6677820.1"/>
    </source>
</evidence>
<name>A0A9P8V5D1_9PEZI</name>
<proteinExistence type="predicted"/>
<dbReference type="InterPro" id="IPR028920">
    <property type="entry name" value="Tox-ART-HYD1_dom"/>
</dbReference>
<evidence type="ECO:0000313" key="3">
    <source>
        <dbReference type="Proteomes" id="UP000770015"/>
    </source>
</evidence>
<dbReference type="OrthoDB" id="4743337at2759"/>